<name>A0A1S3DDG1_DIACI</name>
<dbReference type="GeneID" id="103515615"/>
<dbReference type="Proteomes" id="UP000079169">
    <property type="component" value="Unplaced"/>
</dbReference>
<gene>
    <name evidence="3" type="primary">LOC103515615</name>
</gene>
<dbReference type="RefSeq" id="XP_008478772.1">
    <property type="nucleotide sequence ID" value="XM_008480550.2"/>
</dbReference>
<feature type="compositionally biased region" description="Basic and acidic residues" evidence="1">
    <location>
        <begin position="1"/>
        <end position="11"/>
    </location>
</feature>
<accession>A0A1S3DDG1</accession>
<feature type="region of interest" description="Disordered" evidence="1">
    <location>
        <begin position="1"/>
        <end position="54"/>
    </location>
</feature>
<keyword evidence="2" id="KW-1185">Reference proteome</keyword>
<evidence type="ECO:0000313" key="2">
    <source>
        <dbReference type="Proteomes" id="UP000079169"/>
    </source>
</evidence>
<dbReference type="AlphaFoldDB" id="A0A1S3DDG1"/>
<dbReference type="KEGG" id="dci:103515615"/>
<dbReference type="PaxDb" id="121845-A0A1S3DDG1"/>
<evidence type="ECO:0000256" key="1">
    <source>
        <dbReference type="SAM" id="MobiDB-lite"/>
    </source>
</evidence>
<feature type="compositionally biased region" description="Polar residues" evidence="1">
    <location>
        <begin position="36"/>
        <end position="54"/>
    </location>
</feature>
<reference evidence="3" key="1">
    <citation type="submission" date="2025-08" db="UniProtKB">
        <authorList>
            <consortium name="RefSeq"/>
        </authorList>
    </citation>
    <scope>IDENTIFICATION</scope>
</reference>
<sequence>MRRTLQERAPKELASQLVHHRTSTRGKSAPPRVRPLSTNNTHTKAKDNNQTPPVINRTVSINYHQIDYTSKSSKASSKKSFAQSIRPRLSSIVKSFEKKVLKKMRILSSDGKRMPKKDNLTKFIFQH</sequence>
<evidence type="ECO:0000313" key="3">
    <source>
        <dbReference type="RefSeq" id="XP_008478772.1"/>
    </source>
</evidence>
<organism evidence="2 3">
    <name type="scientific">Diaphorina citri</name>
    <name type="common">Asian citrus psyllid</name>
    <dbReference type="NCBI Taxonomy" id="121845"/>
    <lineage>
        <taxon>Eukaryota</taxon>
        <taxon>Metazoa</taxon>
        <taxon>Ecdysozoa</taxon>
        <taxon>Arthropoda</taxon>
        <taxon>Hexapoda</taxon>
        <taxon>Insecta</taxon>
        <taxon>Pterygota</taxon>
        <taxon>Neoptera</taxon>
        <taxon>Paraneoptera</taxon>
        <taxon>Hemiptera</taxon>
        <taxon>Sternorrhyncha</taxon>
        <taxon>Psylloidea</taxon>
        <taxon>Psyllidae</taxon>
        <taxon>Diaphorininae</taxon>
        <taxon>Diaphorina</taxon>
    </lineage>
</organism>
<protein>
    <submittedName>
        <fullName evidence="3">Uncharacterized protein LOC103515615</fullName>
    </submittedName>
</protein>
<proteinExistence type="predicted"/>